<dbReference type="PANTHER" id="PTHR43434:SF1">
    <property type="entry name" value="PHOSPHOGLYCOLATE PHOSPHATASE"/>
    <property type="match status" value="1"/>
</dbReference>
<comment type="caution">
    <text evidence="1">The sequence shown here is derived from an EMBL/GenBank/DDBJ whole genome shotgun (WGS) entry which is preliminary data.</text>
</comment>
<dbReference type="Gene3D" id="3.40.50.1000">
    <property type="entry name" value="HAD superfamily/HAD-like"/>
    <property type="match status" value="1"/>
</dbReference>
<dbReference type="InterPro" id="IPR050155">
    <property type="entry name" value="HAD-like_hydrolase_sf"/>
</dbReference>
<sequence length="223" mass="25723">MKKNDKPLLIFDYDGTLHHTIEIYEPSVKTVYQGLVEEGLVLPQELKRERIAGWLGMNRQEMWEDLAGNLPLVRREAAAKEVAKQMKKQIEMGHARWYPGVREVLDRLKQDGYPMVILSNCSIIYKEANWKGFQLERWFQKFYDCESYGFAPKTEIIKTVLEEQSETKAVVIGDRDSDLAAARAADGIFIGCRYGFGSDEELKGSDLFLNDIRELPEKLRQLS</sequence>
<dbReference type="NCBIfam" id="TIGR01549">
    <property type="entry name" value="HAD-SF-IA-v1"/>
    <property type="match status" value="1"/>
</dbReference>
<dbReference type="Gene3D" id="1.10.150.240">
    <property type="entry name" value="Putative phosphatase, domain 2"/>
    <property type="match status" value="1"/>
</dbReference>
<dbReference type="InterPro" id="IPR023214">
    <property type="entry name" value="HAD_sf"/>
</dbReference>
<evidence type="ECO:0000313" key="1">
    <source>
        <dbReference type="EMBL" id="GCA66335.1"/>
    </source>
</evidence>
<reference evidence="2" key="1">
    <citation type="submission" date="2018-09" db="EMBL/GenBank/DDBJ databases">
        <title>Draft Genome Sequence of Mediterraneibacter sp. KCTC 15684.</title>
        <authorList>
            <person name="Kim J.S."/>
            <person name="Han K.I."/>
            <person name="Suh M.K."/>
            <person name="Lee K.C."/>
            <person name="Eom M.K."/>
            <person name="Lee J.H."/>
            <person name="Park S.H."/>
            <person name="Kang S.W."/>
            <person name="Park J.E."/>
            <person name="Oh B.S."/>
            <person name="Yu S.Y."/>
            <person name="Choi S.H."/>
            <person name="Lee D.H."/>
            <person name="Yoon H."/>
            <person name="Kim B."/>
            <person name="Yang S.J."/>
            <person name="Lee J.S."/>
        </authorList>
    </citation>
    <scope>NUCLEOTIDE SEQUENCE [LARGE SCALE GENOMIC DNA]</scope>
    <source>
        <strain evidence="2">KCTC 15684</strain>
    </source>
</reference>
<dbReference type="RefSeq" id="WP_170141686.1">
    <property type="nucleotide sequence ID" value="NZ_BHGK01000001.1"/>
</dbReference>
<dbReference type="InterPro" id="IPR006439">
    <property type="entry name" value="HAD-SF_hydro_IA"/>
</dbReference>
<dbReference type="InterPro" id="IPR041492">
    <property type="entry name" value="HAD_2"/>
</dbReference>
<evidence type="ECO:0000313" key="2">
    <source>
        <dbReference type="Proteomes" id="UP000265643"/>
    </source>
</evidence>
<accession>A0A391NZ82</accession>
<dbReference type="AlphaFoldDB" id="A0A391NZ82"/>
<dbReference type="Pfam" id="PF13419">
    <property type="entry name" value="HAD_2"/>
    <property type="match status" value="1"/>
</dbReference>
<dbReference type="PANTHER" id="PTHR43434">
    <property type="entry name" value="PHOSPHOGLYCOLATE PHOSPHATASE"/>
    <property type="match status" value="1"/>
</dbReference>
<gene>
    <name evidence="1" type="ORF">KGMB01110_07710</name>
</gene>
<dbReference type="EMBL" id="BHGK01000001">
    <property type="protein sequence ID" value="GCA66335.1"/>
    <property type="molecule type" value="Genomic_DNA"/>
</dbReference>
<dbReference type="GO" id="GO:0006281">
    <property type="term" value="P:DNA repair"/>
    <property type="evidence" value="ECO:0007669"/>
    <property type="project" value="TreeGrafter"/>
</dbReference>
<proteinExistence type="predicted"/>
<dbReference type="GO" id="GO:0008967">
    <property type="term" value="F:phosphoglycolate phosphatase activity"/>
    <property type="evidence" value="ECO:0007669"/>
    <property type="project" value="TreeGrafter"/>
</dbReference>
<dbReference type="InterPro" id="IPR036412">
    <property type="entry name" value="HAD-like_sf"/>
</dbReference>
<keyword evidence="2" id="KW-1185">Reference proteome</keyword>
<organism evidence="1 2">
    <name type="scientific">Mediterraneibacter butyricigenes</name>
    <dbReference type="NCBI Taxonomy" id="2316025"/>
    <lineage>
        <taxon>Bacteria</taxon>
        <taxon>Bacillati</taxon>
        <taxon>Bacillota</taxon>
        <taxon>Clostridia</taxon>
        <taxon>Lachnospirales</taxon>
        <taxon>Lachnospiraceae</taxon>
        <taxon>Mediterraneibacter</taxon>
    </lineage>
</organism>
<dbReference type="InterPro" id="IPR023198">
    <property type="entry name" value="PGP-like_dom2"/>
</dbReference>
<protein>
    <recommendedName>
        <fullName evidence="3">Phosphoglycolate phosphatase</fullName>
    </recommendedName>
</protein>
<evidence type="ECO:0008006" key="3">
    <source>
        <dbReference type="Google" id="ProtNLM"/>
    </source>
</evidence>
<name>A0A391NZ82_9FIRM</name>
<dbReference type="SUPFAM" id="SSF56784">
    <property type="entry name" value="HAD-like"/>
    <property type="match status" value="1"/>
</dbReference>
<dbReference type="GO" id="GO:0005829">
    <property type="term" value="C:cytosol"/>
    <property type="evidence" value="ECO:0007669"/>
    <property type="project" value="TreeGrafter"/>
</dbReference>
<dbReference type="Proteomes" id="UP000265643">
    <property type="component" value="Unassembled WGS sequence"/>
</dbReference>